<dbReference type="Proteomes" id="UP001275867">
    <property type="component" value="Unassembled WGS sequence"/>
</dbReference>
<gene>
    <name evidence="1" type="ORF">GA842_10140</name>
</gene>
<dbReference type="RefSeq" id="WP_080952785.1">
    <property type="nucleotide sequence ID" value="NZ_CP158978.1"/>
</dbReference>
<evidence type="ECO:0000313" key="1">
    <source>
        <dbReference type="EMBL" id="MDV7695197.1"/>
    </source>
</evidence>
<dbReference type="PROSITE" id="PS51257">
    <property type="entry name" value="PROKAR_LIPOPROTEIN"/>
    <property type="match status" value="1"/>
</dbReference>
<sequence>MNQMNPRFRDLSVVPTSPTTALVIACDSSAGIGEKPLDAVQIDSAITAAYSLRVPLLELLCFGARPIAVVDTVGNEMVPTGRRVIQGLKRELTKAGFYDIPLNGSTEDNMPTRTTAIGVTVIGQINRKDIPTTSIDDSLIVYQLGTPYVGEAVKAHLATIFSYDQVRTIRATPAVVDMLPVGSKGIANELAQMAATHTAKISAVVDLADAEFTQSAGPATVLLVAVVADKRQLFERQFPELTEIAQLHQNSD</sequence>
<evidence type="ECO:0008006" key="3">
    <source>
        <dbReference type="Google" id="ProtNLM"/>
    </source>
</evidence>
<dbReference type="EMBL" id="WERX01000045">
    <property type="protein sequence ID" value="MDV7695197.1"/>
    <property type="molecule type" value="Genomic_DNA"/>
</dbReference>
<protein>
    <recommendedName>
        <fullName evidence="3">Alpha-ribazole kinase</fullName>
    </recommendedName>
</protein>
<name>A0AAP5WFZ5_9LACO</name>
<comment type="caution">
    <text evidence="1">The sequence shown here is derived from an EMBL/GenBank/DDBJ whole genome shotgun (WGS) entry which is preliminary data.</text>
</comment>
<organism evidence="1 2">
    <name type="scientific">Pediococcus parvulus</name>
    <dbReference type="NCBI Taxonomy" id="54062"/>
    <lineage>
        <taxon>Bacteria</taxon>
        <taxon>Bacillati</taxon>
        <taxon>Bacillota</taxon>
        <taxon>Bacilli</taxon>
        <taxon>Lactobacillales</taxon>
        <taxon>Lactobacillaceae</taxon>
        <taxon>Pediococcus</taxon>
    </lineage>
</organism>
<reference evidence="1" key="1">
    <citation type="submission" date="2019-10" db="EMBL/GenBank/DDBJ databases">
        <title>Malate fermentation in French cider.</title>
        <authorList>
            <person name="Cousin F.J."/>
            <person name="Medina Fernandez S."/>
            <person name="Misery B."/>
            <person name="Laplace J.-M."/>
            <person name="Cretenet M."/>
        </authorList>
    </citation>
    <scope>NUCLEOTIDE SEQUENCE</scope>
    <source>
        <strain evidence="1">UCMA15901</strain>
    </source>
</reference>
<evidence type="ECO:0000313" key="2">
    <source>
        <dbReference type="Proteomes" id="UP001275867"/>
    </source>
</evidence>
<dbReference type="AlphaFoldDB" id="A0AAP5WFZ5"/>
<accession>A0AAP5WFZ5</accession>
<proteinExistence type="predicted"/>